<sequence>MDNQPKNASDLKGRSGITRLINATKYSKQGLVAGWKSEEALRQEIILACVMVPTSVFLPIDYLEKIFLIASVFIVLVTEVLNSAIEAVVDRFGTEIHPLSGKAKDLGSLAVLLALILCAIVWVSILVHNFL</sequence>
<evidence type="ECO:0000256" key="14">
    <source>
        <dbReference type="ARBA" id="ARBA00022842"/>
    </source>
</evidence>
<comment type="subcellular location">
    <subcellularLocation>
        <location evidence="1 24">Cell inner membrane</location>
        <topology evidence="1 24">Multi-pass membrane protein</topology>
    </subcellularLocation>
</comment>
<dbReference type="GO" id="GO:0004143">
    <property type="term" value="F:ATP-dependent diacylglycerol kinase activity"/>
    <property type="evidence" value="ECO:0007669"/>
    <property type="project" value="UniProtKB-EC"/>
</dbReference>
<comment type="cofactor">
    <cofactor evidence="23">
        <name>Mg(2+)</name>
        <dbReference type="ChEBI" id="CHEBI:18420"/>
    </cofactor>
    <text evidence="23">Mn(2+), Zn(2+), Cd(2+) and Co(2+) support activity to lesser extents.</text>
</comment>
<proteinExistence type="inferred from homology"/>
<evidence type="ECO:0000256" key="16">
    <source>
        <dbReference type="ARBA" id="ARBA00023098"/>
    </source>
</evidence>
<evidence type="ECO:0000256" key="6">
    <source>
        <dbReference type="ARBA" id="ARBA00022516"/>
    </source>
</evidence>
<evidence type="ECO:0000256" key="10">
    <source>
        <dbReference type="ARBA" id="ARBA00022723"/>
    </source>
</evidence>
<dbReference type="PROSITE" id="PS01069">
    <property type="entry name" value="DAGK_PROKAR"/>
    <property type="match status" value="1"/>
</dbReference>
<evidence type="ECO:0000256" key="13">
    <source>
        <dbReference type="ARBA" id="ARBA00022840"/>
    </source>
</evidence>
<reference evidence="26" key="1">
    <citation type="submission" date="2017-05" db="EMBL/GenBank/DDBJ databases">
        <title>Improved OligoMM genomes.</title>
        <authorList>
            <person name="Garzetti D."/>
        </authorList>
    </citation>
    <scope>NUCLEOTIDE SEQUENCE [LARGE SCALE GENOMIC DNA]</scope>
    <source>
        <strain evidence="26">YL45</strain>
    </source>
</reference>
<evidence type="ECO:0000256" key="17">
    <source>
        <dbReference type="ARBA" id="ARBA00023136"/>
    </source>
</evidence>
<feature type="transmembrane region" description="Helical" evidence="24">
    <location>
        <begin position="106"/>
        <end position="127"/>
    </location>
</feature>
<evidence type="ECO:0000256" key="11">
    <source>
        <dbReference type="ARBA" id="ARBA00022741"/>
    </source>
</evidence>
<feature type="binding site" evidence="23">
    <location>
        <position position="86"/>
    </location>
    <ligand>
        <name>a divalent metal cation</name>
        <dbReference type="ChEBI" id="CHEBI:60240"/>
    </ligand>
</feature>
<dbReference type="EC" id="2.7.1.107" evidence="3 24"/>
<evidence type="ECO:0000313" key="25">
    <source>
        <dbReference type="EMBL" id="OXE50951.1"/>
    </source>
</evidence>
<comment type="catalytic activity">
    <reaction evidence="24">
        <text>a 1,2-diacyl-sn-glycerol + ATP = a 1,2-diacyl-sn-glycero-3-phosphate + ADP + H(+)</text>
        <dbReference type="Rhea" id="RHEA:10272"/>
        <dbReference type="ChEBI" id="CHEBI:15378"/>
        <dbReference type="ChEBI" id="CHEBI:17815"/>
        <dbReference type="ChEBI" id="CHEBI:30616"/>
        <dbReference type="ChEBI" id="CHEBI:58608"/>
        <dbReference type="ChEBI" id="CHEBI:456216"/>
        <dbReference type="EC" id="2.7.1.107"/>
    </reaction>
</comment>
<evidence type="ECO:0000256" key="15">
    <source>
        <dbReference type="ARBA" id="ARBA00022989"/>
    </source>
</evidence>
<dbReference type="GeneID" id="78363143"/>
<feature type="binding site" evidence="21">
    <location>
        <begin position="40"/>
        <end position="44"/>
    </location>
    <ligand>
        <name>substrate</name>
    </ligand>
</feature>
<feature type="binding site" evidence="22">
    <location>
        <begin position="95"/>
        <end position="97"/>
    </location>
    <ligand>
        <name>ATP</name>
        <dbReference type="ChEBI" id="CHEBI:30616"/>
    </ligand>
</feature>
<comment type="function">
    <text evidence="24">Catalyzes the ATP-dependent phosphorylation of sn-l,2-diacylglycerol (DAG) to phosphatidic acid. Involved in the recycling of diacylglycerol produced as a by-product during membrane-derived oligosaccharide (MDO) biosynthesis.</text>
</comment>
<evidence type="ECO:0000256" key="19">
    <source>
        <dbReference type="ARBA" id="ARBA00023264"/>
    </source>
</evidence>
<accession>A0A227KR10</accession>
<gene>
    <name evidence="25" type="ORF">ADH67_01215</name>
</gene>
<evidence type="ECO:0000256" key="18">
    <source>
        <dbReference type="ARBA" id="ARBA00023209"/>
    </source>
</evidence>
<protein>
    <recommendedName>
        <fullName evidence="4 24">Diacylglycerol kinase</fullName>
        <ecNumber evidence="3 24">2.7.1.107</ecNumber>
    </recommendedName>
</protein>
<keyword evidence="6" id="KW-0444">Lipid biosynthesis</keyword>
<comment type="caution">
    <text evidence="25">The sequence shown here is derived from an EMBL/GenBank/DDBJ whole genome shotgun (WGS) entry which is preliminary data.</text>
</comment>
<keyword evidence="19 24" id="KW-1208">Phospholipid metabolism</keyword>
<dbReference type="Pfam" id="PF01219">
    <property type="entry name" value="DAGK_prokar"/>
    <property type="match status" value="1"/>
</dbReference>
<keyword evidence="11 22" id="KW-0547">Nucleotide-binding</keyword>
<keyword evidence="18" id="KW-0594">Phospholipid biosynthesis</keyword>
<evidence type="ECO:0000256" key="3">
    <source>
        <dbReference type="ARBA" id="ARBA00012133"/>
    </source>
</evidence>
<dbReference type="InterPro" id="IPR036945">
    <property type="entry name" value="DAGK_sf"/>
</dbReference>
<organism evidence="25 26">
    <name type="scientific">Turicimonas muris</name>
    <dbReference type="NCBI Taxonomy" id="1796652"/>
    <lineage>
        <taxon>Bacteria</taxon>
        <taxon>Pseudomonadati</taxon>
        <taxon>Pseudomonadota</taxon>
        <taxon>Betaproteobacteria</taxon>
        <taxon>Burkholderiales</taxon>
        <taxon>Sutterellaceae</taxon>
        <taxon>Turicimonas</taxon>
    </lineage>
</organism>
<feature type="transmembrane region" description="Helical" evidence="24">
    <location>
        <begin position="66"/>
        <end position="85"/>
    </location>
</feature>
<evidence type="ECO:0000256" key="9">
    <source>
        <dbReference type="ARBA" id="ARBA00022692"/>
    </source>
</evidence>
<dbReference type="InterPro" id="IPR000829">
    <property type="entry name" value="DAGK"/>
</dbReference>
<dbReference type="GO" id="GO:0006654">
    <property type="term" value="P:phosphatidic acid biosynthetic process"/>
    <property type="evidence" value="ECO:0007669"/>
    <property type="project" value="InterPro"/>
</dbReference>
<comment type="caution">
    <text evidence="24">Lacks conserved residue(s) required for the propagation of feature annotation.</text>
</comment>
<evidence type="ECO:0000256" key="22">
    <source>
        <dbReference type="PIRSR" id="PIRSR600829-3"/>
    </source>
</evidence>
<evidence type="ECO:0000256" key="5">
    <source>
        <dbReference type="ARBA" id="ARBA00022475"/>
    </source>
</evidence>
<evidence type="ECO:0000256" key="21">
    <source>
        <dbReference type="PIRSR" id="PIRSR600829-2"/>
    </source>
</evidence>
<keyword evidence="13 22" id="KW-0067">ATP-binding</keyword>
<keyword evidence="16 24" id="KW-0443">Lipid metabolism</keyword>
<evidence type="ECO:0000256" key="12">
    <source>
        <dbReference type="ARBA" id="ARBA00022777"/>
    </source>
</evidence>
<comment type="similarity">
    <text evidence="2 24">Belongs to the bacterial diacylglycerol kinase family.</text>
</comment>
<keyword evidence="12 24" id="KW-0418">Kinase</keyword>
<dbReference type="Gene3D" id="1.10.287.3610">
    <property type="match status" value="1"/>
</dbReference>
<evidence type="ECO:0000256" key="7">
    <source>
        <dbReference type="ARBA" id="ARBA00022519"/>
    </source>
</evidence>
<feature type="binding site" evidence="23">
    <location>
        <position position="38"/>
    </location>
    <ligand>
        <name>a divalent metal cation</name>
        <dbReference type="ChEBI" id="CHEBI:60240"/>
    </ligand>
</feature>
<feature type="binding site" evidence="22">
    <location>
        <position position="19"/>
    </location>
    <ligand>
        <name>ATP</name>
        <dbReference type="ChEBI" id="CHEBI:30616"/>
    </ligand>
</feature>
<keyword evidence="14 23" id="KW-0460">Magnesium</keyword>
<keyword evidence="9 24" id="KW-0812">Transmembrane</keyword>
<keyword evidence="10 23" id="KW-0479">Metal-binding</keyword>
<keyword evidence="17 24" id="KW-0472">Membrane</keyword>
<keyword evidence="15 24" id="KW-1133">Transmembrane helix</keyword>
<evidence type="ECO:0000256" key="4">
    <source>
        <dbReference type="ARBA" id="ARBA00017575"/>
    </source>
</evidence>
<feature type="binding site" evidence="21">
    <location>
        <position position="79"/>
    </location>
    <ligand>
        <name>substrate</name>
    </ligand>
</feature>
<evidence type="ECO:0000256" key="8">
    <source>
        <dbReference type="ARBA" id="ARBA00022679"/>
    </source>
</evidence>
<evidence type="ECO:0000256" key="23">
    <source>
        <dbReference type="PIRSR" id="PIRSR600829-4"/>
    </source>
</evidence>
<dbReference type="CDD" id="cd14264">
    <property type="entry name" value="DAGK_IM"/>
    <property type="match status" value="1"/>
</dbReference>
<feature type="binding site" evidence="22">
    <location>
        <position position="38"/>
    </location>
    <ligand>
        <name>ATP</name>
        <dbReference type="ChEBI" id="CHEBI:30616"/>
    </ligand>
</feature>
<feature type="binding site" evidence="22">
    <location>
        <position position="26"/>
    </location>
    <ligand>
        <name>ATP</name>
        <dbReference type="ChEBI" id="CHEBI:30616"/>
    </ligand>
</feature>
<dbReference type="PANTHER" id="PTHR34299">
    <property type="entry name" value="DIACYLGLYCEROL KINASE"/>
    <property type="match status" value="1"/>
</dbReference>
<keyword evidence="8 24" id="KW-0808">Transferase</keyword>
<feature type="binding site" evidence="22">
    <location>
        <begin position="104"/>
        <end position="105"/>
    </location>
    <ligand>
        <name>ATP</name>
        <dbReference type="ChEBI" id="CHEBI:30616"/>
    </ligand>
</feature>
<evidence type="ECO:0000256" key="24">
    <source>
        <dbReference type="RuleBase" id="RU363065"/>
    </source>
</evidence>
<feature type="binding site" evidence="21">
    <location>
        <position position="19"/>
    </location>
    <ligand>
        <name>substrate</name>
    </ligand>
</feature>
<dbReference type="Proteomes" id="UP000214610">
    <property type="component" value="Unassembled WGS sequence"/>
</dbReference>
<dbReference type="InterPro" id="IPR033718">
    <property type="entry name" value="DAGK_prok"/>
</dbReference>
<feature type="binding site" evidence="21">
    <location>
        <position position="108"/>
    </location>
    <ligand>
        <name>substrate</name>
    </ligand>
</feature>
<dbReference type="GO" id="GO:0005886">
    <property type="term" value="C:plasma membrane"/>
    <property type="evidence" value="ECO:0007669"/>
    <property type="project" value="UniProtKB-SubCell"/>
</dbReference>
<dbReference type="PANTHER" id="PTHR34299:SF1">
    <property type="entry name" value="DIACYLGLYCEROL KINASE"/>
    <property type="match status" value="1"/>
</dbReference>
<keyword evidence="26" id="KW-1185">Reference proteome</keyword>
<feature type="active site" description="Proton acceptor" evidence="20">
    <location>
        <position position="79"/>
    </location>
</feature>
<evidence type="ECO:0000313" key="26">
    <source>
        <dbReference type="Proteomes" id="UP000214610"/>
    </source>
</evidence>
<keyword evidence="5" id="KW-1003">Cell membrane</keyword>
<evidence type="ECO:0000256" key="20">
    <source>
        <dbReference type="PIRSR" id="PIRSR600829-1"/>
    </source>
</evidence>
<evidence type="ECO:0000256" key="1">
    <source>
        <dbReference type="ARBA" id="ARBA00004429"/>
    </source>
</evidence>
<dbReference type="RefSeq" id="WP_066590893.1">
    <property type="nucleotide sequence ID" value="NZ_CAJTBZ010000023.1"/>
</dbReference>
<dbReference type="EMBL" id="NHMP01000001">
    <property type="protein sequence ID" value="OXE50951.1"/>
    <property type="molecule type" value="Genomic_DNA"/>
</dbReference>
<dbReference type="AlphaFoldDB" id="A0A227KR10"/>
<dbReference type="GO" id="GO:0046872">
    <property type="term" value="F:metal ion binding"/>
    <property type="evidence" value="ECO:0007669"/>
    <property type="project" value="UniProtKB-KW"/>
</dbReference>
<evidence type="ECO:0000256" key="2">
    <source>
        <dbReference type="ARBA" id="ARBA00005967"/>
    </source>
</evidence>
<dbReference type="GO" id="GO:0005524">
    <property type="term" value="F:ATP binding"/>
    <property type="evidence" value="ECO:0007669"/>
    <property type="project" value="UniProtKB-KW"/>
</dbReference>
<feature type="binding site" evidence="22">
    <location>
        <position position="86"/>
    </location>
    <ligand>
        <name>ATP</name>
        <dbReference type="ChEBI" id="CHEBI:30616"/>
    </ligand>
</feature>
<name>A0A227KR10_9BURK</name>
<keyword evidence="7 24" id="KW-0997">Cell inner membrane</keyword>